<evidence type="ECO:0000256" key="2">
    <source>
        <dbReference type="SAM" id="MobiDB-lite"/>
    </source>
</evidence>
<dbReference type="OrthoDB" id="2133190at2759"/>
<gene>
    <name evidence="4" type="ORF">Micbo1qcDRAFT_199956</name>
</gene>
<feature type="compositionally biased region" description="Low complexity" evidence="2">
    <location>
        <begin position="237"/>
        <end position="255"/>
    </location>
</feature>
<keyword evidence="5" id="KW-1185">Reference proteome</keyword>
<reference evidence="5" key="1">
    <citation type="submission" date="2016-02" db="EMBL/GenBank/DDBJ databases">
        <title>Draft genome sequence of Microdochium bolleyi, a fungal endophyte of beachgrass.</title>
        <authorList>
            <consortium name="DOE Joint Genome Institute"/>
            <person name="David A.S."/>
            <person name="May G."/>
            <person name="Haridas S."/>
            <person name="Lim J."/>
            <person name="Wang M."/>
            <person name="Labutti K."/>
            <person name="Lipzen A."/>
            <person name="Barry K."/>
            <person name="Grigoriev I.V."/>
        </authorList>
    </citation>
    <scope>NUCLEOTIDE SEQUENCE [LARGE SCALE GENOMIC DNA]</scope>
    <source>
        <strain evidence="5">J235TASD1</strain>
    </source>
</reference>
<dbReference type="InterPro" id="IPR036638">
    <property type="entry name" value="HLH_DNA-bd_sf"/>
</dbReference>
<evidence type="ECO:0000313" key="5">
    <source>
        <dbReference type="Proteomes" id="UP000070501"/>
    </source>
</evidence>
<keyword evidence="1" id="KW-0175">Coiled coil</keyword>
<dbReference type="InterPro" id="IPR052099">
    <property type="entry name" value="Regulatory_TF_Diverse"/>
</dbReference>
<dbReference type="Pfam" id="PF00010">
    <property type="entry name" value="HLH"/>
    <property type="match status" value="1"/>
</dbReference>
<dbReference type="PROSITE" id="PS50888">
    <property type="entry name" value="BHLH"/>
    <property type="match status" value="1"/>
</dbReference>
<dbReference type="Proteomes" id="UP000070501">
    <property type="component" value="Unassembled WGS sequence"/>
</dbReference>
<dbReference type="PANTHER" id="PTHR47336">
    <property type="entry name" value="TRANSCRIPTION FACTOR HMS1-RELATED"/>
    <property type="match status" value="1"/>
</dbReference>
<protein>
    <recommendedName>
        <fullName evidence="3">BHLH domain-containing protein</fullName>
    </recommendedName>
</protein>
<feature type="region of interest" description="Disordered" evidence="2">
    <location>
        <begin position="365"/>
        <end position="388"/>
    </location>
</feature>
<dbReference type="Gene3D" id="4.10.280.10">
    <property type="entry name" value="Helix-loop-helix DNA-binding domain"/>
    <property type="match status" value="1"/>
</dbReference>
<proteinExistence type="predicted"/>
<dbReference type="SMART" id="SM00353">
    <property type="entry name" value="HLH"/>
    <property type="match status" value="1"/>
</dbReference>
<feature type="domain" description="BHLH" evidence="3">
    <location>
        <begin position="270"/>
        <end position="338"/>
    </location>
</feature>
<organism evidence="4 5">
    <name type="scientific">Microdochium bolleyi</name>
    <dbReference type="NCBI Taxonomy" id="196109"/>
    <lineage>
        <taxon>Eukaryota</taxon>
        <taxon>Fungi</taxon>
        <taxon>Dikarya</taxon>
        <taxon>Ascomycota</taxon>
        <taxon>Pezizomycotina</taxon>
        <taxon>Sordariomycetes</taxon>
        <taxon>Xylariomycetidae</taxon>
        <taxon>Xylariales</taxon>
        <taxon>Microdochiaceae</taxon>
        <taxon>Microdochium</taxon>
    </lineage>
</organism>
<dbReference type="EMBL" id="KQ964245">
    <property type="protein sequence ID" value="KXJ97240.1"/>
    <property type="molecule type" value="Genomic_DNA"/>
</dbReference>
<feature type="region of interest" description="Disordered" evidence="2">
    <location>
        <begin position="216"/>
        <end position="324"/>
    </location>
</feature>
<dbReference type="PANTHER" id="PTHR47336:SF2">
    <property type="entry name" value="TRANSCRIPTION FACTOR HMS1-RELATED"/>
    <property type="match status" value="1"/>
</dbReference>
<dbReference type="InParanoid" id="A0A136JJA9"/>
<dbReference type="SUPFAM" id="SSF47459">
    <property type="entry name" value="HLH, helix-loop-helix DNA-binding domain"/>
    <property type="match status" value="1"/>
</dbReference>
<accession>A0A136JJA9</accession>
<name>A0A136JJA9_9PEZI</name>
<dbReference type="GO" id="GO:0046983">
    <property type="term" value="F:protein dimerization activity"/>
    <property type="evidence" value="ECO:0007669"/>
    <property type="project" value="InterPro"/>
</dbReference>
<feature type="region of interest" description="Disordered" evidence="2">
    <location>
        <begin position="1"/>
        <end position="54"/>
    </location>
</feature>
<feature type="compositionally biased region" description="Basic residues" evidence="2">
    <location>
        <begin position="34"/>
        <end position="43"/>
    </location>
</feature>
<feature type="compositionally biased region" description="Low complexity" evidence="2">
    <location>
        <begin position="21"/>
        <end position="33"/>
    </location>
</feature>
<evidence type="ECO:0000256" key="1">
    <source>
        <dbReference type="SAM" id="Coils"/>
    </source>
</evidence>
<evidence type="ECO:0000313" key="4">
    <source>
        <dbReference type="EMBL" id="KXJ97240.1"/>
    </source>
</evidence>
<dbReference type="STRING" id="196109.A0A136JJA9"/>
<feature type="coiled-coil region" evidence="1">
    <location>
        <begin position="328"/>
        <end position="362"/>
    </location>
</feature>
<feature type="compositionally biased region" description="Basic and acidic residues" evidence="2">
    <location>
        <begin position="256"/>
        <end position="295"/>
    </location>
</feature>
<dbReference type="AlphaFoldDB" id="A0A136JJA9"/>
<sequence>MDPSVMQDIDAFQPASNDSGSPTAPASATTTAAPKHHLSKKRKCAESKPAPSVQDLSALDCSDYWLRFDSDTESLAYAPDADTASSSNTAAQSRSFYNAFQPNLRGGLAFPADFSAGLSSRSPSNDFLDDSPLDNALSEEEDIFSALALDEELRRTEAAPIPNDIPPRETLYSTPLSWEPPQPGVRMDSYLNMNPAFNNPEQRRLLAIAMGTGHAFSPDGSNGPDPIMDFSFDDITDSPSSSSTRARRSQQSARPDSADKQQHKGKPKSSERAAHNDIERKYRTNLKDRISELRDAVPSLRATPEDLDDDSGAAASRSAPKVSKGTILTKATEYIHQLERRNRSMEKKHEELSRRLQAFEQLVGATPTGPTWQPQGYGASVFNPRAFS</sequence>
<evidence type="ECO:0000259" key="3">
    <source>
        <dbReference type="PROSITE" id="PS50888"/>
    </source>
</evidence>
<dbReference type="InterPro" id="IPR011598">
    <property type="entry name" value="bHLH_dom"/>
</dbReference>